<dbReference type="GO" id="GO:0016887">
    <property type="term" value="F:ATP hydrolysis activity"/>
    <property type="evidence" value="ECO:0007669"/>
    <property type="project" value="InterPro"/>
</dbReference>
<dbReference type="InterPro" id="IPR008972">
    <property type="entry name" value="Cupredoxin"/>
</dbReference>
<dbReference type="HOGENOM" id="CLU_008681_1_1_1"/>
<dbReference type="OrthoDB" id="548867at2759"/>
<dbReference type="InterPro" id="IPR005654">
    <property type="entry name" value="ATPase_AFG1-like"/>
</dbReference>
<evidence type="ECO:0000256" key="5">
    <source>
        <dbReference type="SAM" id="SignalP"/>
    </source>
</evidence>
<feature type="region of interest" description="Disordered" evidence="4">
    <location>
        <begin position="626"/>
        <end position="654"/>
    </location>
</feature>
<dbReference type="NCBIfam" id="NF040713">
    <property type="entry name" value="ZapE"/>
    <property type="match status" value="1"/>
</dbReference>
<dbReference type="SUPFAM" id="SSF52540">
    <property type="entry name" value="P-loop containing nucleoside triphosphate hydrolases"/>
    <property type="match status" value="1"/>
</dbReference>
<dbReference type="CDD" id="cd00920">
    <property type="entry name" value="Cupredoxin"/>
    <property type="match status" value="1"/>
</dbReference>
<dbReference type="PANTHER" id="PTHR12169:SF6">
    <property type="entry name" value="AFG1-LIKE ATPASE"/>
    <property type="match status" value="1"/>
</dbReference>
<dbReference type="Gene3D" id="3.40.50.300">
    <property type="entry name" value="P-loop containing nucleotide triphosphate hydrolases"/>
    <property type="match status" value="1"/>
</dbReference>
<dbReference type="FunFam" id="3.40.50.300:FF:001493">
    <property type="entry name" value="Mitochondrial ATPase (Afg1), putative"/>
    <property type="match status" value="1"/>
</dbReference>
<dbReference type="SUPFAM" id="SSF49503">
    <property type="entry name" value="Cupredoxins"/>
    <property type="match status" value="1"/>
</dbReference>
<reference evidence="6 7" key="1">
    <citation type="journal article" date="2014" name="BMC Genomics">
        <title>Comparative genome sequencing reveals chemotype-specific gene clusters in the toxigenic black mold Stachybotrys.</title>
        <authorList>
            <person name="Semeiks J."/>
            <person name="Borek D."/>
            <person name="Otwinowski Z."/>
            <person name="Grishin N.V."/>
        </authorList>
    </citation>
    <scope>NUCLEOTIDE SEQUENCE [LARGE SCALE GENOMIC DNA]</scope>
    <source>
        <strain evidence="7">CBS 109288 / IBT 7711</strain>
    </source>
</reference>
<name>A0A084B1B8_STACB</name>
<dbReference type="Gene3D" id="2.60.40.420">
    <property type="entry name" value="Cupredoxins - blue copper proteins"/>
    <property type="match status" value="1"/>
</dbReference>
<evidence type="ECO:0000313" key="7">
    <source>
        <dbReference type="Proteomes" id="UP000028045"/>
    </source>
</evidence>
<evidence type="ECO:0008006" key="8">
    <source>
        <dbReference type="Google" id="ProtNLM"/>
    </source>
</evidence>
<feature type="compositionally biased region" description="Acidic residues" evidence="4">
    <location>
        <begin position="156"/>
        <end position="180"/>
    </location>
</feature>
<keyword evidence="2" id="KW-0547">Nucleotide-binding</keyword>
<organism evidence="6 7">
    <name type="scientific">Stachybotrys chartarum (strain CBS 109288 / IBT 7711)</name>
    <name type="common">Toxic black mold</name>
    <name type="synonym">Stilbospora chartarum</name>
    <dbReference type="NCBI Taxonomy" id="1280523"/>
    <lineage>
        <taxon>Eukaryota</taxon>
        <taxon>Fungi</taxon>
        <taxon>Dikarya</taxon>
        <taxon>Ascomycota</taxon>
        <taxon>Pezizomycotina</taxon>
        <taxon>Sordariomycetes</taxon>
        <taxon>Hypocreomycetidae</taxon>
        <taxon>Hypocreales</taxon>
        <taxon>Stachybotryaceae</taxon>
        <taxon>Stachybotrys</taxon>
    </lineage>
</organism>
<dbReference type="EMBL" id="KL648311">
    <property type="protein sequence ID" value="KEY71347.1"/>
    <property type="molecule type" value="Genomic_DNA"/>
</dbReference>
<dbReference type="GO" id="GO:0005739">
    <property type="term" value="C:mitochondrion"/>
    <property type="evidence" value="ECO:0007669"/>
    <property type="project" value="TreeGrafter"/>
</dbReference>
<accession>A0A084B1B8</accession>
<dbReference type="GO" id="GO:0006515">
    <property type="term" value="P:protein quality control for misfolded or incompletely synthesized proteins"/>
    <property type="evidence" value="ECO:0007669"/>
    <property type="project" value="TreeGrafter"/>
</dbReference>
<dbReference type="AlphaFoldDB" id="A0A084B1B8"/>
<proteinExistence type="inferred from homology"/>
<feature type="chain" id="PRO_5001771403" description="AAA+ ATPase domain-containing protein" evidence="5">
    <location>
        <begin position="20"/>
        <end position="654"/>
    </location>
</feature>
<dbReference type="PANTHER" id="PTHR12169">
    <property type="entry name" value="ATPASE N2B"/>
    <property type="match status" value="1"/>
</dbReference>
<feature type="region of interest" description="Disordered" evidence="4">
    <location>
        <begin position="133"/>
        <end position="195"/>
    </location>
</feature>
<dbReference type="Pfam" id="PF03969">
    <property type="entry name" value="AFG1_ATPase"/>
    <property type="match status" value="1"/>
</dbReference>
<gene>
    <name evidence="6" type="ORF">S7711_08543</name>
</gene>
<evidence type="ECO:0000313" key="6">
    <source>
        <dbReference type="EMBL" id="KEY71347.1"/>
    </source>
</evidence>
<evidence type="ECO:0000256" key="4">
    <source>
        <dbReference type="SAM" id="MobiDB-lite"/>
    </source>
</evidence>
<dbReference type="Proteomes" id="UP000028045">
    <property type="component" value="Unassembled WGS sequence"/>
</dbReference>
<feature type="signal peptide" evidence="5">
    <location>
        <begin position="1"/>
        <end position="19"/>
    </location>
</feature>
<keyword evidence="5" id="KW-0732">Signal</keyword>
<protein>
    <recommendedName>
        <fullName evidence="8">AAA+ ATPase domain-containing protein</fullName>
    </recommendedName>
</protein>
<keyword evidence="7" id="KW-1185">Reference proteome</keyword>
<evidence type="ECO:0000256" key="3">
    <source>
        <dbReference type="ARBA" id="ARBA00022840"/>
    </source>
</evidence>
<evidence type="ECO:0000256" key="1">
    <source>
        <dbReference type="ARBA" id="ARBA00010322"/>
    </source>
</evidence>
<comment type="similarity">
    <text evidence="1">Belongs to the AFG1 ATPase family.</text>
</comment>
<dbReference type="GO" id="GO:0005524">
    <property type="term" value="F:ATP binding"/>
    <property type="evidence" value="ECO:0007669"/>
    <property type="project" value="UniProtKB-KW"/>
</dbReference>
<sequence length="654" mass="73432">MPSFKNMFAAAALALLANAETIRITATSDNRFDPETVTAQEGDTIEFHFEPRNHSVVSGDYRYPCTPLNIGTGFFSGFYSTDDGEADDIFRVRINSTDPIVFYSSQGDECTEGMVGIINEGGDRNLTDYRDRASELSSAVTPGREAYGGERVSADEASDDDGDDQDNNDDDNNDDNDDNDGAAVASQVSADYGPLEEYDRRVESGALRNDSHQRGIIESLQHLHNELRRYEAPAVVHPTLDQLKPTKKSLFSFFGPSKPKGALARIPDDLPRGLYLYGDVGSGKTMLMNLFYDTLPTSVKSKTRIHFHNFMQDVHRRLHKMKMEHGNEIDAVPFVAADIAEQGNVLCFDEFQCTDVADAMILRRLLESLMSHGVVLVTTSNRHPDDLYKNGIQRESFIPAITLLKTRLHVINLDSPTDYRKIPRPPSGVYHTSLDSHAESHAEKWFRFLGDTEHFDPKPETQKVWGREIYVPRVSGRCACFTFDELIGKPKSAADYLELVRCYESFIVTDVPGMTIRERDLARRFITFIDAVYEGNAKLVLTTAKPLTELFVSRDEIADMLLGGDEKNAKTPSDKDAVLDDVMEDMEKSVEKLKSSELFAGEEEAFAFARALSRLKHMESQEWVERGMGLEDKGGQADKDNWTRARSRQLEDSM</sequence>
<keyword evidence="3" id="KW-0067">ATP-binding</keyword>
<evidence type="ECO:0000256" key="2">
    <source>
        <dbReference type="ARBA" id="ARBA00022741"/>
    </source>
</evidence>
<dbReference type="InterPro" id="IPR027417">
    <property type="entry name" value="P-loop_NTPase"/>
</dbReference>